<dbReference type="Pfam" id="PF08395">
    <property type="entry name" value="7tm_7"/>
    <property type="match status" value="1"/>
</dbReference>
<evidence type="ECO:0000256" key="8">
    <source>
        <dbReference type="RuleBase" id="RU363108"/>
    </source>
</evidence>
<dbReference type="GO" id="GO:0030424">
    <property type="term" value="C:axon"/>
    <property type="evidence" value="ECO:0007669"/>
    <property type="project" value="TreeGrafter"/>
</dbReference>
<evidence type="ECO:0000313" key="10">
    <source>
        <dbReference type="Proteomes" id="UP001105220"/>
    </source>
</evidence>
<dbReference type="GO" id="GO:0008049">
    <property type="term" value="P:male courtship behavior"/>
    <property type="evidence" value="ECO:0007669"/>
    <property type="project" value="TreeGrafter"/>
</dbReference>
<keyword evidence="6 8" id="KW-0675">Receptor</keyword>
<feature type="transmembrane region" description="Helical" evidence="8">
    <location>
        <begin position="132"/>
        <end position="153"/>
    </location>
</feature>
<dbReference type="GO" id="GO:0050909">
    <property type="term" value="P:sensory perception of taste"/>
    <property type="evidence" value="ECO:0007669"/>
    <property type="project" value="InterPro"/>
</dbReference>
<dbReference type="PANTHER" id="PTHR21143">
    <property type="entry name" value="INVERTEBRATE GUSTATORY RECEPTOR"/>
    <property type="match status" value="1"/>
</dbReference>
<dbReference type="PANTHER" id="PTHR21143:SF134">
    <property type="entry name" value="GUSTATORY RECEPTOR"/>
    <property type="match status" value="1"/>
</dbReference>
<dbReference type="GO" id="GO:0007165">
    <property type="term" value="P:signal transduction"/>
    <property type="evidence" value="ECO:0007669"/>
    <property type="project" value="UniProtKB-KW"/>
</dbReference>
<reference key="1">
    <citation type="journal article" date="2019" name="Genes (Basel)">
        <title>A High-Quality De novo Genome Assembly from a Single Mosquito Using PacBio Sequencing.</title>
        <authorList>
            <person name="Kingan S.B."/>
            <person name="Heaton H."/>
            <person name="Cudini J."/>
            <person name="Lambert C.C."/>
            <person name="Baybayan P."/>
            <person name="Galvin B.D."/>
            <person name="Durbin R."/>
            <person name="Korlach J."/>
            <person name="Lawniczak M.K.N."/>
        </authorList>
    </citation>
    <scope>NUCLEOTIDE SEQUENCE [LARGE SCALE GENOMIC DNA]</scope>
    <source>
        <strain>Mali-NIH</strain>
    </source>
</reference>
<keyword evidence="4 8" id="KW-1133">Transmembrane helix</keyword>
<evidence type="ECO:0000256" key="5">
    <source>
        <dbReference type="ARBA" id="ARBA00023136"/>
    </source>
</evidence>
<dbReference type="GO" id="GO:0007635">
    <property type="term" value="P:chemosensory behavior"/>
    <property type="evidence" value="ECO:0007669"/>
    <property type="project" value="TreeGrafter"/>
</dbReference>
<dbReference type="GO" id="GO:0005886">
    <property type="term" value="C:plasma membrane"/>
    <property type="evidence" value="ECO:0007669"/>
    <property type="project" value="UniProtKB-SubCell"/>
</dbReference>
<feature type="transmembrane region" description="Helical" evidence="8">
    <location>
        <begin position="73"/>
        <end position="94"/>
    </location>
</feature>
<dbReference type="Proteomes" id="UP001105220">
    <property type="component" value="Unplaced"/>
</dbReference>
<reference evidence="9" key="2">
    <citation type="submission" date="2020-05" db="UniProtKB">
        <authorList>
            <consortium name="EnsemblMetazoa"/>
        </authorList>
    </citation>
    <scope>IDENTIFICATION</scope>
    <source>
        <strain evidence="9">Ngousso</strain>
    </source>
</reference>
<dbReference type="EnsemblMetazoa" id="ACON009805-RM">
    <property type="protein sequence ID" value="ACON009805-PM"/>
    <property type="gene ID" value="ACON009805"/>
</dbReference>
<keyword evidence="3 8" id="KW-0812">Transmembrane</keyword>
<proteinExistence type="inferred from homology"/>
<feature type="transmembrane region" description="Helical" evidence="8">
    <location>
        <begin position="354"/>
        <end position="372"/>
    </location>
</feature>
<keyword evidence="7 8" id="KW-0807">Transducer</keyword>
<dbReference type="AlphaFoldDB" id="A0A6E8W0R9"/>
<evidence type="ECO:0000313" key="9">
    <source>
        <dbReference type="EnsemblMetazoa" id="ACON009805-PM"/>
    </source>
</evidence>
<keyword evidence="5 8" id="KW-0472">Membrane</keyword>
<keyword evidence="2 8" id="KW-1003">Cell membrane</keyword>
<name>A0A6E8W0R9_ANOCL</name>
<protein>
    <recommendedName>
        <fullName evidence="8">Gustatory receptor</fullName>
    </recommendedName>
</protein>
<evidence type="ECO:0000256" key="1">
    <source>
        <dbReference type="ARBA" id="ARBA00004651"/>
    </source>
</evidence>
<dbReference type="GO" id="GO:0030425">
    <property type="term" value="C:dendrite"/>
    <property type="evidence" value="ECO:0007669"/>
    <property type="project" value="TreeGrafter"/>
</dbReference>
<dbReference type="VEuPathDB" id="VectorBase:ACON009805"/>
<feature type="transmembrane region" description="Helical" evidence="8">
    <location>
        <begin position="42"/>
        <end position="61"/>
    </location>
</feature>
<evidence type="ECO:0000256" key="3">
    <source>
        <dbReference type="ARBA" id="ARBA00022692"/>
    </source>
</evidence>
<dbReference type="InterPro" id="IPR013604">
    <property type="entry name" value="7TM_chemorcpt"/>
</dbReference>
<dbReference type="GO" id="GO:0043025">
    <property type="term" value="C:neuronal cell body"/>
    <property type="evidence" value="ECO:0007669"/>
    <property type="project" value="TreeGrafter"/>
</dbReference>
<feature type="transmembrane region" description="Helical" evidence="8">
    <location>
        <begin position="173"/>
        <end position="194"/>
    </location>
</feature>
<comment type="subcellular location">
    <subcellularLocation>
        <location evidence="1 8">Cell membrane</location>
        <topology evidence="1 8">Multi-pass membrane protein</topology>
    </subcellularLocation>
</comment>
<evidence type="ECO:0000256" key="2">
    <source>
        <dbReference type="ARBA" id="ARBA00022475"/>
    </source>
</evidence>
<evidence type="ECO:0000256" key="7">
    <source>
        <dbReference type="ARBA" id="ARBA00023224"/>
    </source>
</evidence>
<comment type="function">
    <text evidence="8">Gustatory receptor which mediates acceptance or avoidance behavior, depending on its substrates.</text>
</comment>
<accession>A0A6E8W0R9</accession>
<keyword evidence="10" id="KW-1185">Reference proteome</keyword>
<comment type="caution">
    <text evidence="8">Lacks conserved residue(s) required for the propagation of feature annotation.</text>
</comment>
<comment type="similarity">
    <text evidence="8">Belongs to the insect chemoreceptor superfamily. Gustatory receptor (GR) family.</text>
</comment>
<evidence type="ECO:0000256" key="6">
    <source>
        <dbReference type="ARBA" id="ARBA00023170"/>
    </source>
</evidence>
<evidence type="ECO:0000256" key="4">
    <source>
        <dbReference type="ARBA" id="ARBA00022989"/>
    </source>
</evidence>
<organism evidence="9 10">
    <name type="scientific">Anopheles coluzzii</name>
    <name type="common">African malaria mosquito</name>
    <dbReference type="NCBI Taxonomy" id="1518534"/>
    <lineage>
        <taxon>Eukaryota</taxon>
        <taxon>Metazoa</taxon>
        <taxon>Ecdysozoa</taxon>
        <taxon>Arthropoda</taxon>
        <taxon>Hexapoda</taxon>
        <taxon>Insecta</taxon>
        <taxon>Pterygota</taxon>
        <taxon>Neoptera</taxon>
        <taxon>Endopterygota</taxon>
        <taxon>Diptera</taxon>
        <taxon>Nematocera</taxon>
        <taxon>Culicoidea</taxon>
        <taxon>Culicidae</taxon>
        <taxon>Anophelinae</taxon>
        <taxon>Anopheles</taxon>
    </lineage>
</organism>
<sequence>MHVFSNLRMLIRCLQFVGQLSIQNHAEEDGLFRSTRHATSKFVLSFTVSVLACSYLMHCSIDDYDKLSVDGIIWPLVYVVHNATFCAVFCALPWQTYRHRNRLAAALNTLRQNELSLFDLTGSVTDYRVVKLLAVVIVCNTVFFHTFFHAYYITKTHSPDELFLSVYIVDCTFMYFDVVIELVLGLCDCLLLIAHLQLDRLVWIVKNRDQAAMSIDRVLLTYVTTYNSIATVLGDHLCSYFGPLVLLHCSYTCLEAAICILDTNRHIIKIDGIMSIVANILWPLSDLKKLSAVFLLGEGVNRMVEETALCTRHFDDYRLQNTRAAKQIQKFLLKNLHQKKKFSACGFFDIDNTVIYMVFSSIVTYLVILIQFKQLETDLTQAGDGYNVTSNVSTVQP</sequence>